<keyword evidence="1" id="KW-0646">Protease inhibitor</keyword>
<name>A0A078BB73_STYLE</name>
<feature type="signal peptide" evidence="3">
    <location>
        <begin position="1"/>
        <end position="24"/>
    </location>
</feature>
<proteinExistence type="predicted"/>
<evidence type="ECO:0000256" key="1">
    <source>
        <dbReference type="ARBA" id="ARBA00022690"/>
    </source>
</evidence>
<dbReference type="InParanoid" id="A0A078BB73"/>
<dbReference type="SUPFAM" id="SSF141066">
    <property type="entry name" value="ICP-like"/>
    <property type="match status" value="1"/>
</dbReference>
<keyword evidence="3" id="KW-0732">Signal</keyword>
<dbReference type="InterPro" id="IPR018990">
    <property type="entry name" value="Prot_inh_I42_chagasin"/>
</dbReference>
<protein>
    <recommendedName>
        <fullName evidence="4">Proteinase inhibitor I42 chagasin domain-containing protein</fullName>
    </recommendedName>
</protein>
<keyword evidence="6" id="KW-1185">Reference proteome</keyword>
<dbReference type="GO" id="GO:0004869">
    <property type="term" value="F:cysteine-type endopeptidase inhibitor activity"/>
    <property type="evidence" value="ECO:0007669"/>
    <property type="project" value="UniProtKB-KW"/>
</dbReference>
<dbReference type="Gene3D" id="2.60.40.2020">
    <property type="match status" value="1"/>
</dbReference>
<evidence type="ECO:0000259" key="4">
    <source>
        <dbReference type="Pfam" id="PF09394"/>
    </source>
</evidence>
<reference evidence="5 6" key="1">
    <citation type="submission" date="2014-06" db="EMBL/GenBank/DDBJ databases">
        <authorList>
            <person name="Swart Estienne"/>
        </authorList>
    </citation>
    <scope>NUCLEOTIDE SEQUENCE [LARGE SCALE GENOMIC DNA]</scope>
    <source>
        <strain evidence="5 6">130c</strain>
    </source>
</reference>
<dbReference type="AlphaFoldDB" id="A0A078BB73"/>
<feature type="chain" id="PRO_5001729924" description="Proteinase inhibitor I42 chagasin domain-containing protein" evidence="3">
    <location>
        <begin position="25"/>
        <end position="172"/>
    </location>
</feature>
<evidence type="ECO:0000313" key="6">
    <source>
        <dbReference type="Proteomes" id="UP000039865"/>
    </source>
</evidence>
<dbReference type="Proteomes" id="UP000039865">
    <property type="component" value="Unassembled WGS sequence"/>
</dbReference>
<evidence type="ECO:0000313" key="5">
    <source>
        <dbReference type="EMBL" id="CDW91441.1"/>
    </source>
</evidence>
<dbReference type="EMBL" id="CCKQ01019426">
    <property type="protein sequence ID" value="CDW91441.1"/>
    <property type="molecule type" value="Genomic_DNA"/>
</dbReference>
<accession>A0A078BB73</accession>
<organism evidence="5 6">
    <name type="scientific">Stylonychia lemnae</name>
    <name type="common">Ciliate</name>
    <dbReference type="NCBI Taxonomy" id="5949"/>
    <lineage>
        <taxon>Eukaryota</taxon>
        <taxon>Sar</taxon>
        <taxon>Alveolata</taxon>
        <taxon>Ciliophora</taxon>
        <taxon>Intramacronucleata</taxon>
        <taxon>Spirotrichea</taxon>
        <taxon>Stichotrichia</taxon>
        <taxon>Sporadotrichida</taxon>
        <taxon>Oxytrichidae</taxon>
        <taxon>Stylonychinae</taxon>
        <taxon>Stylonychia</taxon>
    </lineage>
</organism>
<keyword evidence="2" id="KW-0789">Thiol protease inhibitor</keyword>
<dbReference type="Pfam" id="PF09394">
    <property type="entry name" value="Inhibitor_I42"/>
    <property type="match status" value="1"/>
</dbReference>
<gene>
    <name evidence="5" type="primary">Contig7650.g8161</name>
    <name evidence="5" type="ORF">STYLEM_20596</name>
</gene>
<evidence type="ECO:0000256" key="2">
    <source>
        <dbReference type="ARBA" id="ARBA00022704"/>
    </source>
</evidence>
<feature type="domain" description="Proteinase inhibitor I42 chagasin" evidence="4">
    <location>
        <begin position="48"/>
        <end position="125"/>
    </location>
</feature>
<evidence type="ECO:0000256" key="3">
    <source>
        <dbReference type="SAM" id="SignalP"/>
    </source>
</evidence>
<sequence>MMKNSKILIALVATLCIVSSRISAMEVVVDLTQNSEDLNAIVETQAVIGDTVKIQIRENPSTGSIWIIVNRASNETTILTNESLSFVPDHKQEGFTGVGGVKTFSLDAKKVGSETVQLVHGQVWVLNKLFDPTTGAASLEKAHEMKIQSRQILIKVVAVKAPEIPQDLLFLA</sequence>
<dbReference type="InterPro" id="IPR036331">
    <property type="entry name" value="Chagasin-like_sf"/>
</dbReference>
<dbReference type="OrthoDB" id="340510at2759"/>